<gene>
    <name evidence="1" type="ORF">DEQ67_001465</name>
</gene>
<accession>A0ACD5HXF4</accession>
<dbReference type="Proteomes" id="UP000257089">
    <property type="component" value="Chromosome"/>
</dbReference>
<name>A0ACD5HXF4_9EURY</name>
<proteinExistence type="predicted"/>
<protein>
    <submittedName>
        <fullName evidence="1">Uncharacterized protein</fullName>
    </submittedName>
</protein>
<evidence type="ECO:0000313" key="1">
    <source>
        <dbReference type="EMBL" id="XRJ20022.1"/>
    </source>
</evidence>
<reference evidence="1" key="1">
    <citation type="submission" date="2023-10" db="EMBL/GenBank/DDBJ databases">
        <title>A new archaeal virus that suppresses the transcription of host immunity genes.</title>
        <authorList>
            <person name="Turgeman-Grott I."/>
            <person name="Golan N."/>
            <person name="Neri U."/>
            <person name="Naki D."/>
            <person name="Altman N."/>
            <person name="Eizenshtein K."/>
            <person name="Choudhary D."/>
            <person name="Levi R."/>
            <person name="Himani H."/>
            <person name="Reshef L."/>
            <person name="Papke T.R."/>
            <person name="Gophna U."/>
        </authorList>
    </citation>
    <scope>NUCLEOTIDE SEQUENCE</scope>
    <source>
        <strain evidence="1">Atlit-48N</strain>
    </source>
</reference>
<evidence type="ECO:0000313" key="2">
    <source>
        <dbReference type="Proteomes" id="UP000257089"/>
    </source>
</evidence>
<sequence length="115" mass="13072">MPESLHWSCSECGEIYSRDEPRTCAICGNSIFKPVEIESAPNDVGKETTDEFDIGSELERLSEIKDEQVEEEDPSLSDEPRVQSNPTEESNERSNTIYTLLLLVLLSVILIWFFT</sequence>
<dbReference type="EMBL" id="CP137689">
    <property type="protein sequence ID" value="XRJ20022.1"/>
    <property type="molecule type" value="Genomic_DNA"/>
</dbReference>
<organism evidence="1 2">
    <name type="scientific">Haloferax sp. Atlit-48N</name>
    <dbReference type="NCBI Taxonomy" id="2077198"/>
    <lineage>
        <taxon>Archaea</taxon>
        <taxon>Methanobacteriati</taxon>
        <taxon>Methanobacteriota</taxon>
        <taxon>Stenosarchaea group</taxon>
        <taxon>Halobacteria</taxon>
        <taxon>Halobacteriales</taxon>
        <taxon>Haloferacaceae</taxon>
        <taxon>Haloferax</taxon>
    </lineage>
</organism>